<evidence type="ECO:0000256" key="7">
    <source>
        <dbReference type="ARBA" id="ARBA00023065"/>
    </source>
</evidence>
<dbReference type="InterPro" id="IPR012910">
    <property type="entry name" value="Plug_dom"/>
</dbReference>
<feature type="domain" description="TonB-dependent receptor-like beta-barrel" evidence="14">
    <location>
        <begin position="225"/>
        <end position="661"/>
    </location>
</feature>
<reference evidence="16 17" key="1">
    <citation type="submission" date="2017-03" db="EMBL/GenBank/DDBJ databases">
        <title>Lifting the veil on microbial sulfur biogeochemistry in mining wastewaters.</title>
        <authorList>
            <person name="Kantor R.S."/>
            <person name="Colenbrander Nelson T."/>
            <person name="Marshall S."/>
            <person name="Bennett D."/>
            <person name="Apte S."/>
            <person name="Camacho D."/>
            <person name="Thomas B.C."/>
            <person name="Warren L.A."/>
            <person name="Banfield J.F."/>
        </authorList>
    </citation>
    <scope>NUCLEOTIDE SEQUENCE [LARGE SCALE GENOMIC DNA]</scope>
    <source>
        <strain evidence="16">32-67-7</strain>
    </source>
</reference>
<keyword evidence="5 11" id="KW-0812">Transmembrane</keyword>
<evidence type="ECO:0000256" key="4">
    <source>
        <dbReference type="ARBA" id="ARBA00022496"/>
    </source>
</evidence>
<evidence type="ECO:0000256" key="1">
    <source>
        <dbReference type="ARBA" id="ARBA00004571"/>
    </source>
</evidence>
<evidence type="ECO:0000256" key="2">
    <source>
        <dbReference type="ARBA" id="ARBA00022448"/>
    </source>
</evidence>
<keyword evidence="13" id="KW-0732">Signal</keyword>
<keyword evidence="9 11" id="KW-0472">Membrane</keyword>
<dbReference type="Pfam" id="PF00593">
    <property type="entry name" value="TonB_dep_Rec_b-barrel"/>
    <property type="match status" value="1"/>
</dbReference>
<evidence type="ECO:0000256" key="5">
    <source>
        <dbReference type="ARBA" id="ARBA00022692"/>
    </source>
</evidence>
<organism evidence="16 17">
    <name type="scientific">Caulobacter vibrioides</name>
    <name type="common">Caulobacter crescentus</name>
    <dbReference type="NCBI Taxonomy" id="155892"/>
    <lineage>
        <taxon>Bacteria</taxon>
        <taxon>Pseudomonadati</taxon>
        <taxon>Pseudomonadota</taxon>
        <taxon>Alphaproteobacteria</taxon>
        <taxon>Caulobacterales</taxon>
        <taxon>Caulobacteraceae</taxon>
        <taxon>Caulobacter</taxon>
    </lineage>
</organism>
<evidence type="ECO:0000256" key="3">
    <source>
        <dbReference type="ARBA" id="ARBA00022452"/>
    </source>
</evidence>
<evidence type="ECO:0000313" key="16">
    <source>
        <dbReference type="EMBL" id="OYX02619.1"/>
    </source>
</evidence>
<feature type="chain" id="PRO_5012853072" evidence="13">
    <location>
        <begin position="23"/>
        <end position="693"/>
    </location>
</feature>
<evidence type="ECO:0000256" key="12">
    <source>
        <dbReference type="RuleBase" id="RU003357"/>
    </source>
</evidence>
<evidence type="ECO:0000313" key="17">
    <source>
        <dbReference type="Proteomes" id="UP000215616"/>
    </source>
</evidence>
<keyword evidence="8 12" id="KW-0798">TonB box</keyword>
<dbReference type="GO" id="GO:0009279">
    <property type="term" value="C:cell outer membrane"/>
    <property type="evidence" value="ECO:0007669"/>
    <property type="project" value="UniProtKB-SubCell"/>
</dbReference>
<comment type="similarity">
    <text evidence="11 12">Belongs to the TonB-dependent receptor family.</text>
</comment>
<feature type="domain" description="TonB-dependent receptor plug" evidence="15">
    <location>
        <begin position="53"/>
        <end position="160"/>
    </location>
</feature>
<keyword evidence="16" id="KW-0675">Receptor</keyword>
<keyword evidence="3 11" id="KW-1134">Transmembrane beta strand</keyword>
<dbReference type="Pfam" id="PF07715">
    <property type="entry name" value="Plug"/>
    <property type="match status" value="1"/>
</dbReference>
<keyword evidence="10 11" id="KW-0998">Cell outer membrane</keyword>
<evidence type="ECO:0000259" key="14">
    <source>
        <dbReference type="Pfam" id="PF00593"/>
    </source>
</evidence>
<dbReference type="PANTHER" id="PTHR32552:SF81">
    <property type="entry name" value="TONB-DEPENDENT OUTER MEMBRANE RECEPTOR"/>
    <property type="match status" value="1"/>
</dbReference>
<dbReference type="EMBL" id="NCDQ01000180">
    <property type="protein sequence ID" value="OYX02619.1"/>
    <property type="molecule type" value="Genomic_DNA"/>
</dbReference>
<accession>A0A258D4G2</accession>
<evidence type="ECO:0000259" key="15">
    <source>
        <dbReference type="Pfam" id="PF07715"/>
    </source>
</evidence>
<keyword evidence="7" id="KW-0406">Ion transport</keyword>
<evidence type="ECO:0000256" key="11">
    <source>
        <dbReference type="PROSITE-ProRule" id="PRU01360"/>
    </source>
</evidence>
<name>A0A258D4G2_CAUVI</name>
<feature type="signal peptide" evidence="13">
    <location>
        <begin position="1"/>
        <end position="22"/>
    </location>
</feature>
<dbReference type="InterPro" id="IPR000531">
    <property type="entry name" value="Beta-barrel_TonB"/>
</dbReference>
<proteinExistence type="inferred from homology"/>
<dbReference type="InterPro" id="IPR036942">
    <property type="entry name" value="Beta-barrel_TonB_sf"/>
</dbReference>
<dbReference type="PANTHER" id="PTHR32552">
    <property type="entry name" value="FERRICHROME IRON RECEPTOR-RELATED"/>
    <property type="match status" value="1"/>
</dbReference>
<comment type="subcellular location">
    <subcellularLocation>
        <location evidence="1 11">Cell outer membrane</location>
        <topology evidence="1 11">Multi-pass membrane protein</topology>
    </subcellularLocation>
</comment>
<dbReference type="GO" id="GO:0006826">
    <property type="term" value="P:iron ion transport"/>
    <property type="evidence" value="ECO:0007669"/>
    <property type="project" value="UniProtKB-KW"/>
</dbReference>
<dbReference type="Gene3D" id="2.40.170.20">
    <property type="entry name" value="TonB-dependent receptor, beta-barrel domain"/>
    <property type="match status" value="1"/>
</dbReference>
<dbReference type="Proteomes" id="UP000215616">
    <property type="component" value="Unassembled WGS sequence"/>
</dbReference>
<comment type="caution">
    <text evidence="16">The sequence shown here is derived from an EMBL/GenBank/DDBJ whole genome shotgun (WGS) entry which is preliminary data.</text>
</comment>
<gene>
    <name evidence="16" type="ORF">B7Z12_11760</name>
</gene>
<keyword evidence="4" id="KW-0410">Iron transport</keyword>
<keyword evidence="6" id="KW-0408">Iron</keyword>
<evidence type="ECO:0000256" key="10">
    <source>
        <dbReference type="ARBA" id="ARBA00023237"/>
    </source>
</evidence>
<evidence type="ECO:0000256" key="13">
    <source>
        <dbReference type="SAM" id="SignalP"/>
    </source>
</evidence>
<dbReference type="PROSITE" id="PS52016">
    <property type="entry name" value="TONB_DEPENDENT_REC_3"/>
    <property type="match status" value="1"/>
</dbReference>
<evidence type="ECO:0000256" key="6">
    <source>
        <dbReference type="ARBA" id="ARBA00023004"/>
    </source>
</evidence>
<sequence length="693" mass="75035">MRRRLLTVCSFTMLSLAQTAWAEAVDAEGAPNDEQSTAVEAVIVTGEKTSRSLQQTVTSVAVTTAARIERENIQTFYDVVARTANMSETYGKTGFTIRGVSNMNVSGGGAGGLATVYVDGAALPLEAVYGGPLEMWDIGQVEVLRGPQSTLQGRNALAGAVIITSANPTYTPQFRARVNLASGDERSLALAAGGPIMPDQLAFRAAIEKKDSDGFIYNPTLKRDVDALDSLTVRGKLLLTPTALPGLKATVTYAHADRDAGYQFTYARIDTPEFYKHRVDLYHARRDAADQSTSQVNVDFPRATLVNVLTATLLANASSPTPAQQAAAAAQANAFANLYISALPVIPVDYAGDQPSVISTSAMFADASFALTHRLSLLGGFRYDHETNTSASTQTARFTGAYPSPAAFGPYAPYVTQVNAFVAGMVAQASSSAPKTRRSFNAFLPKVGLKYDWTPGINTSLLAQRGYRSGGSTVNTARSSVVAYNPEYTWNYEASLRTAWLDGTLTLNANAFYVDWKDQQVTVNLGLNSYDYEVRNAGKSHLYGFELEVAQRFSETLSWYASLGHTQTKFDDFAITSGVDTRNLAGSEFPYAPRWTVALGADYRWASGLIAHLDGAYRSRSYSSAGLQQAQDDVVKERVVFNGRFGYARPHWGVYVYGKNLLNATYAQYVRADVGVAMLGEPRILGLTLESRR</sequence>
<dbReference type="InterPro" id="IPR039426">
    <property type="entry name" value="TonB-dep_rcpt-like"/>
</dbReference>
<dbReference type="AlphaFoldDB" id="A0A258D4G2"/>
<evidence type="ECO:0000256" key="8">
    <source>
        <dbReference type="ARBA" id="ARBA00023077"/>
    </source>
</evidence>
<keyword evidence="2 11" id="KW-0813">Transport</keyword>
<evidence type="ECO:0000256" key="9">
    <source>
        <dbReference type="ARBA" id="ARBA00023136"/>
    </source>
</evidence>
<protein>
    <submittedName>
        <fullName evidence="16">TonB-dependent receptor</fullName>
    </submittedName>
</protein>
<dbReference type="SUPFAM" id="SSF56935">
    <property type="entry name" value="Porins"/>
    <property type="match status" value="1"/>
</dbReference>